<evidence type="ECO:0000256" key="2">
    <source>
        <dbReference type="ARBA" id="ARBA00023180"/>
    </source>
</evidence>
<organism evidence="6 7">
    <name type="scientific">Plakobranchus ocellatus</name>
    <dbReference type="NCBI Taxonomy" id="259542"/>
    <lineage>
        <taxon>Eukaryota</taxon>
        <taxon>Metazoa</taxon>
        <taxon>Spiralia</taxon>
        <taxon>Lophotrochozoa</taxon>
        <taxon>Mollusca</taxon>
        <taxon>Gastropoda</taxon>
        <taxon>Heterobranchia</taxon>
        <taxon>Euthyneura</taxon>
        <taxon>Panpulmonata</taxon>
        <taxon>Sacoglossa</taxon>
        <taxon>Placobranchoidea</taxon>
        <taxon>Plakobranchidae</taxon>
        <taxon>Plakobranchus</taxon>
    </lineage>
</organism>
<keyword evidence="7" id="KW-1185">Reference proteome</keyword>
<keyword evidence="2" id="KW-0325">Glycoprotein</keyword>
<dbReference type="PANTHER" id="PTHR10605:SF72">
    <property type="entry name" value="HEPARAN SULFATE 3-O SULFOTRANSFERASE-B, ISOFORM A"/>
    <property type="match status" value="1"/>
</dbReference>
<dbReference type="Pfam" id="PF00685">
    <property type="entry name" value="Sulfotransfer_1"/>
    <property type="match status" value="1"/>
</dbReference>
<keyword evidence="4" id="KW-1015">Disulfide bond</keyword>
<evidence type="ECO:0000256" key="1">
    <source>
        <dbReference type="ARBA" id="ARBA00022679"/>
    </source>
</evidence>
<dbReference type="InterPro" id="IPR037359">
    <property type="entry name" value="NST/OST"/>
</dbReference>
<protein>
    <submittedName>
        <fullName evidence="6">Sulfotransferase</fullName>
    </submittedName>
</protein>
<feature type="binding site" evidence="3">
    <location>
        <position position="49"/>
    </location>
    <ligand>
        <name>3'-phosphoadenylyl sulfate</name>
        <dbReference type="ChEBI" id="CHEBI:58339"/>
    </ligand>
</feature>
<feature type="disulfide bond" evidence="4">
    <location>
        <begin position="142"/>
        <end position="165"/>
    </location>
</feature>
<evidence type="ECO:0000256" key="3">
    <source>
        <dbReference type="PIRSR" id="PIRSR637359-2"/>
    </source>
</evidence>
<feature type="binding site" evidence="3">
    <location>
        <begin position="170"/>
        <end position="174"/>
    </location>
    <ligand>
        <name>3'-phosphoadenylyl sulfate</name>
        <dbReference type="ChEBI" id="CHEBI:58339"/>
    </ligand>
</feature>
<comment type="caution">
    <text evidence="6">The sequence shown here is derived from an EMBL/GenBank/DDBJ whole genome shotgun (WGS) entry which is preliminary data.</text>
</comment>
<feature type="domain" description="Sulfotransferase" evidence="5">
    <location>
        <begin position="30"/>
        <end position="155"/>
    </location>
</feature>
<evidence type="ECO:0000259" key="5">
    <source>
        <dbReference type="Pfam" id="PF00685"/>
    </source>
</evidence>
<dbReference type="AlphaFoldDB" id="A0AAV4DDN0"/>
<reference evidence="6 7" key="1">
    <citation type="journal article" date="2021" name="Elife">
        <title>Chloroplast acquisition without the gene transfer in kleptoplastic sea slugs, Plakobranchus ocellatus.</title>
        <authorList>
            <person name="Maeda T."/>
            <person name="Takahashi S."/>
            <person name="Yoshida T."/>
            <person name="Shimamura S."/>
            <person name="Takaki Y."/>
            <person name="Nagai Y."/>
            <person name="Toyoda A."/>
            <person name="Suzuki Y."/>
            <person name="Arimoto A."/>
            <person name="Ishii H."/>
            <person name="Satoh N."/>
            <person name="Nishiyama T."/>
            <person name="Hasebe M."/>
            <person name="Maruyama T."/>
            <person name="Minagawa J."/>
            <person name="Obokata J."/>
            <person name="Shigenobu S."/>
        </authorList>
    </citation>
    <scope>NUCLEOTIDE SEQUENCE [LARGE SCALE GENOMIC DNA]</scope>
</reference>
<feature type="binding site" evidence="3">
    <location>
        <position position="41"/>
    </location>
    <ligand>
        <name>3'-phosphoadenylyl sulfate</name>
        <dbReference type="ChEBI" id="CHEBI:58339"/>
    </ligand>
</feature>
<dbReference type="GO" id="GO:0008467">
    <property type="term" value="F:[heparan sulfate]-glucosamine 3-sulfotransferase activity"/>
    <property type="evidence" value="ECO:0007669"/>
    <property type="project" value="TreeGrafter"/>
</dbReference>
<dbReference type="EMBL" id="BLXT01007741">
    <property type="protein sequence ID" value="GFO42045.1"/>
    <property type="molecule type" value="Genomic_DNA"/>
</dbReference>
<keyword evidence="1" id="KW-0808">Transferase</keyword>
<evidence type="ECO:0000313" key="7">
    <source>
        <dbReference type="Proteomes" id="UP000735302"/>
    </source>
</evidence>
<dbReference type="InterPro" id="IPR000863">
    <property type="entry name" value="Sulfotransferase_dom"/>
</dbReference>
<evidence type="ECO:0000256" key="4">
    <source>
        <dbReference type="PIRSR" id="PIRSR637359-3"/>
    </source>
</evidence>
<sequence length="220" mass="25436">MPPSFGHQITIEKTPSYAESKLALQRIHRFNSSIKLIVIVRDPVIRLQSSYAHAMSKFPKPNVTFMKWCGGNKASLIQRMSFVSHVTNIFNIFSRGQIIVLSEEALEFNPAEMMHQVETFLGLKSAFTKDAFIFNRQKGFYCLNVNNSRYKVISKHIKTDPRTGCFSKSKGRAHPQVDSALFKNLVILAQPYNEKLFRLIQKRFEWSNLENFTVKERTEI</sequence>
<feature type="binding site" evidence="3">
    <location>
        <position position="141"/>
    </location>
    <ligand>
        <name>3'-phosphoadenylyl sulfate</name>
        <dbReference type="ChEBI" id="CHEBI:58339"/>
    </ligand>
</feature>
<accession>A0AAV4DDN0</accession>
<dbReference type="PANTHER" id="PTHR10605">
    <property type="entry name" value="HEPARAN SULFATE SULFOTRANSFERASE"/>
    <property type="match status" value="1"/>
</dbReference>
<proteinExistence type="predicted"/>
<gene>
    <name evidence="6" type="ORF">PoB_006855000</name>
</gene>
<dbReference type="SUPFAM" id="SSF52540">
    <property type="entry name" value="P-loop containing nucleoside triphosphate hydrolases"/>
    <property type="match status" value="1"/>
</dbReference>
<dbReference type="InterPro" id="IPR027417">
    <property type="entry name" value="P-loop_NTPase"/>
</dbReference>
<evidence type="ECO:0000313" key="6">
    <source>
        <dbReference type="EMBL" id="GFO42045.1"/>
    </source>
</evidence>
<name>A0AAV4DDN0_9GAST</name>
<dbReference type="Gene3D" id="3.40.50.300">
    <property type="entry name" value="P-loop containing nucleotide triphosphate hydrolases"/>
    <property type="match status" value="1"/>
</dbReference>
<dbReference type="Proteomes" id="UP000735302">
    <property type="component" value="Unassembled WGS sequence"/>
</dbReference>